<protein>
    <recommendedName>
        <fullName evidence="4">Tetratricopeptide repeat protein</fullName>
    </recommendedName>
</protein>
<dbReference type="Proteomes" id="UP001589646">
    <property type="component" value="Unassembled WGS sequence"/>
</dbReference>
<dbReference type="RefSeq" id="WP_346129714.1">
    <property type="nucleotide sequence ID" value="NZ_BAAAXC010000015.1"/>
</dbReference>
<feature type="transmembrane region" description="Helical" evidence="1">
    <location>
        <begin position="195"/>
        <end position="213"/>
    </location>
</feature>
<accession>A0ABV5PYV1</accession>
<sequence length="273" mass="29435">MSSHLRHVRHLLDEGRFPWAHAYVDRLIAEAPGDSESLLLKAMILERQGRPFEETVRQAEALGGHYVPMEREDPPPPRAVSWLGPVFIVTAVSAEVVGESALGLDDLPMGGLVGLLAAALVSGAVAAAVIRGHGLRVGEVVRGQVRRSRAFYARLDERNLRHHAGSGSLLLYLATILCALGPRMVPFMGAEVARFAWPLLVWTAVAAFAWIRMGAALPRALRVSGVVQVNVVLAVALTAAPVWALGACLVTLPWVIASAVTLRREGALQRRPR</sequence>
<comment type="caution">
    <text evidence="2">The sequence shown here is derived from an EMBL/GenBank/DDBJ whole genome shotgun (WGS) entry which is preliminary data.</text>
</comment>
<evidence type="ECO:0008006" key="4">
    <source>
        <dbReference type="Google" id="ProtNLM"/>
    </source>
</evidence>
<evidence type="ECO:0000256" key="1">
    <source>
        <dbReference type="SAM" id="Phobius"/>
    </source>
</evidence>
<evidence type="ECO:0000313" key="2">
    <source>
        <dbReference type="EMBL" id="MFB9528410.1"/>
    </source>
</evidence>
<dbReference type="EMBL" id="JBHMCE010000005">
    <property type="protein sequence ID" value="MFB9528410.1"/>
    <property type="molecule type" value="Genomic_DNA"/>
</dbReference>
<keyword evidence="3" id="KW-1185">Reference proteome</keyword>
<gene>
    <name evidence="2" type="ORF">ACFFRN_17485</name>
</gene>
<feature type="transmembrane region" description="Helical" evidence="1">
    <location>
        <begin position="169"/>
        <end position="189"/>
    </location>
</feature>
<feature type="transmembrane region" description="Helical" evidence="1">
    <location>
        <begin position="109"/>
        <end position="130"/>
    </location>
</feature>
<evidence type="ECO:0000313" key="3">
    <source>
        <dbReference type="Proteomes" id="UP001589646"/>
    </source>
</evidence>
<organism evidence="2 3">
    <name type="scientific">Nonomuraea roseola</name>
    <dbReference type="NCBI Taxonomy" id="46179"/>
    <lineage>
        <taxon>Bacteria</taxon>
        <taxon>Bacillati</taxon>
        <taxon>Actinomycetota</taxon>
        <taxon>Actinomycetes</taxon>
        <taxon>Streptosporangiales</taxon>
        <taxon>Streptosporangiaceae</taxon>
        <taxon>Nonomuraea</taxon>
    </lineage>
</organism>
<feature type="transmembrane region" description="Helical" evidence="1">
    <location>
        <begin position="79"/>
        <end position="97"/>
    </location>
</feature>
<keyword evidence="1" id="KW-1133">Transmembrane helix</keyword>
<reference evidence="2 3" key="1">
    <citation type="submission" date="2024-09" db="EMBL/GenBank/DDBJ databases">
        <authorList>
            <person name="Sun Q."/>
            <person name="Mori K."/>
        </authorList>
    </citation>
    <scope>NUCLEOTIDE SEQUENCE [LARGE SCALE GENOMIC DNA]</scope>
    <source>
        <strain evidence="2 3">JCM 3323</strain>
    </source>
</reference>
<proteinExistence type="predicted"/>
<keyword evidence="1" id="KW-0812">Transmembrane</keyword>
<name>A0ABV5PYV1_9ACTN</name>
<keyword evidence="1" id="KW-0472">Membrane</keyword>